<evidence type="ECO:0000313" key="2">
    <source>
        <dbReference type="Proteomes" id="UP001374535"/>
    </source>
</evidence>
<proteinExistence type="predicted"/>
<accession>A0AAQ3S458</accession>
<sequence length="115" mass="13045">MNSIMTRVSHTPVPYLTDYSRSYSPICRFPAQIQSSHPSFGFRPVLLSHKTKHLSPSPKKIHHSNTVPFSTTICQRERPLFSTTNAKGNIPPFSTTNAKERTYSQIELGFTTYSK</sequence>
<name>A0AAQ3S458_VIGMU</name>
<reference evidence="1 2" key="1">
    <citation type="journal article" date="2023" name="Life. Sci Alliance">
        <title>Evolutionary insights into 3D genome organization and epigenetic landscape of Vigna mungo.</title>
        <authorList>
            <person name="Junaid A."/>
            <person name="Singh B."/>
            <person name="Bhatia S."/>
        </authorList>
    </citation>
    <scope>NUCLEOTIDE SEQUENCE [LARGE SCALE GENOMIC DNA]</scope>
    <source>
        <strain evidence="1">Urdbean</strain>
    </source>
</reference>
<dbReference type="AlphaFoldDB" id="A0AAQ3S458"/>
<keyword evidence="2" id="KW-1185">Reference proteome</keyword>
<organism evidence="1 2">
    <name type="scientific">Vigna mungo</name>
    <name type="common">Black gram</name>
    <name type="synonym">Phaseolus mungo</name>
    <dbReference type="NCBI Taxonomy" id="3915"/>
    <lineage>
        <taxon>Eukaryota</taxon>
        <taxon>Viridiplantae</taxon>
        <taxon>Streptophyta</taxon>
        <taxon>Embryophyta</taxon>
        <taxon>Tracheophyta</taxon>
        <taxon>Spermatophyta</taxon>
        <taxon>Magnoliopsida</taxon>
        <taxon>eudicotyledons</taxon>
        <taxon>Gunneridae</taxon>
        <taxon>Pentapetalae</taxon>
        <taxon>rosids</taxon>
        <taxon>fabids</taxon>
        <taxon>Fabales</taxon>
        <taxon>Fabaceae</taxon>
        <taxon>Papilionoideae</taxon>
        <taxon>50 kb inversion clade</taxon>
        <taxon>NPAAA clade</taxon>
        <taxon>indigoferoid/millettioid clade</taxon>
        <taxon>Phaseoleae</taxon>
        <taxon>Vigna</taxon>
    </lineage>
</organism>
<dbReference type="EMBL" id="CP144699">
    <property type="protein sequence ID" value="WVZ18669.1"/>
    <property type="molecule type" value="Genomic_DNA"/>
</dbReference>
<protein>
    <submittedName>
        <fullName evidence="1">Uncharacterized protein</fullName>
    </submittedName>
</protein>
<evidence type="ECO:0000313" key="1">
    <source>
        <dbReference type="EMBL" id="WVZ18669.1"/>
    </source>
</evidence>
<dbReference type="Proteomes" id="UP001374535">
    <property type="component" value="Chromosome 2"/>
</dbReference>
<gene>
    <name evidence="1" type="ORF">V8G54_005991</name>
</gene>